<reference evidence="1" key="2">
    <citation type="journal article" date="2015" name="Data Brief">
        <title>Shoot transcriptome of the giant reed, Arundo donax.</title>
        <authorList>
            <person name="Barrero R.A."/>
            <person name="Guerrero F.D."/>
            <person name="Moolhuijzen P."/>
            <person name="Goolsby J.A."/>
            <person name="Tidwell J."/>
            <person name="Bellgard S.E."/>
            <person name="Bellgard M.I."/>
        </authorList>
    </citation>
    <scope>NUCLEOTIDE SEQUENCE</scope>
    <source>
        <tissue evidence="1">Shoot tissue taken approximately 20 cm above the soil surface</tissue>
    </source>
</reference>
<proteinExistence type="predicted"/>
<protein>
    <submittedName>
        <fullName evidence="1">Uncharacterized protein</fullName>
    </submittedName>
</protein>
<organism evidence="1">
    <name type="scientific">Arundo donax</name>
    <name type="common">Giant reed</name>
    <name type="synonym">Donax arundinaceus</name>
    <dbReference type="NCBI Taxonomy" id="35708"/>
    <lineage>
        <taxon>Eukaryota</taxon>
        <taxon>Viridiplantae</taxon>
        <taxon>Streptophyta</taxon>
        <taxon>Embryophyta</taxon>
        <taxon>Tracheophyta</taxon>
        <taxon>Spermatophyta</taxon>
        <taxon>Magnoliopsida</taxon>
        <taxon>Liliopsida</taxon>
        <taxon>Poales</taxon>
        <taxon>Poaceae</taxon>
        <taxon>PACMAD clade</taxon>
        <taxon>Arundinoideae</taxon>
        <taxon>Arundineae</taxon>
        <taxon>Arundo</taxon>
    </lineage>
</organism>
<sequence>MESHLVQNLLADHLFIVSAENFRSKNAKPTKKIMKYFSCRISSTADSNSLKNA</sequence>
<reference evidence="1" key="1">
    <citation type="submission" date="2014-09" db="EMBL/GenBank/DDBJ databases">
        <authorList>
            <person name="Magalhaes I.L.F."/>
            <person name="Oliveira U."/>
            <person name="Santos F.R."/>
            <person name="Vidigal T.H.D.A."/>
            <person name="Brescovit A.D."/>
            <person name="Santos A.J."/>
        </authorList>
    </citation>
    <scope>NUCLEOTIDE SEQUENCE</scope>
    <source>
        <tissue evidence="1">Shoot tissue taken approximately 20 cm above the soil surface</tissue>
    </source>
</reference>
<evidence type="ECO:0000313" key="1">
    <source>
        <dbReference type="EMBL" id="JAD72228.1"/>
    </source>
</evidence>
<accession>A0A0A9CCQ6</accession>
<name>A0A0A9CCQ6_ARUDO</name>
<dbReference type="EMBL" id="GBRH01225667">
    <property type="protein sequence ID" value="JAD72228.1"/>
    <property type="molecule type" value="Transcribed_RNA"/>
</dbReference>
<dbReference type="AlphaFoldDB" id="A0A0A9CCQ6"/>